<gene>
    <name evidence="2" type="ORF">DC432_01365</name>
</gene>
<proteinExistence type="predicted"/>
<evidence type="ECO:0000313" key="3">
    <source>
        <dbReference type="Proteomes" id="UP000244649"/>
    </source>
</evidence>
<evidence type="ECO:0000313" key="2">
    <source>
        <dbReference type="EMBL" id="PVE79429.1"/>
    </source>
</evidence>
<feature type="transmembrane region" description="Helical" evidence="1">
    <location>
        <begin position="41"/>
        <end position="58"/>
    </location>
</feature>
<reference evidence="2 3" key="1">
    <citation type="submission" date="2018-04" db="EMBL/GenBank/DDBJ databases">
        <authorList>
            <person name="Go L.Y."/>
            <person name="Mitchell J.A."/>
        </authorList>
    </citation>
    <scope>NUCLEOTIDE SEQUENCE [LARGE SCALE GENOMIC DNA]</scope>
    <source>
        <strain evidence="2 3">TPD7010</strain>
    </source>
</reference>
<name>A0A2T7WY45_MICTE</name>
<comment type="caution">
    <text evidence="2">The sequence shown here is derived from an EMBL/GenBank/DDBJ whole genome shotgun (WGS) entry which is preliminary data.</text>
</comment>
<organism evidence="2 3">
    <name type="scientific">Microbacterium testaceum</name>
    <name type="common">Aureobacterium testaceum</name>
    <name type="synonym">Brevibacterium testaceum</name>
    <dbReference type="NCBI Taxonomy" id="2033"/>
    <lineage>
        <taxon>Bacteria</taxon>
        <taxon>Bacillati</taxon>
        <taxon>Actinomycetota</taxon>
        <taxon>Actinomycetes</taxon>
        <taxon>Micrococcales</taxon>
        <taxon>Microbacteriaceae</taxon>
        <taxon>Microbacterium</taxon>
    </lineage>
</organism>
<protein>
    <submittedName>
        <fullName evidence="2">Uncharacterized protein</fullName>
    </submittedName>
</protein>
<dbReference type="RefSeq" id="WP_116536357.1">
    <property type="nucleotide sequence ID" value="NZ_QDFT01000002.1"/>
</dbReference>
<accession>A0A2T7WY45</accession>
<dbReference type="AlphaFoldDB" id="A0A2T7WY45"/>
<keyword evidence="1" id="KW-1133">Transmembrane helix</keyword>
<feature type="transmembrane region" description="Helical" evidence="1">
    <location>
        <begin position="65"/>
        <end position="85"/>
    </location>
</feature>
<dbReference type="EMBL" id="QDFT01000002">
    <property type="protein sequence ID" value="PVE79429.1"/>
    <property type="molecule type" value="Genomic_DNA"/>
</dbReference>
<keyword evidence="1" id="KW-0812">Transmembrane</keyword>
<sequence length="198" mass="19974">MRRQARAARAGRGAAAATVATFVALLSHVSAGGQVPGALGVLVPLALSFVACTALAGRRLSALRLGVAVALSQVLFHGLFVLGAYDPGAAGHVHGAVFAASGASLSVVSMDATMSAGHLFAAVATTVALHRAERTIALLRELADRCVAWVRARVALIAAALGPAPVRRSLAVDAVAVRPLVLMLVRSIGRRGPPVAAS</sequence>
<evidence type="ECO:0000256" key="1">
    <source>
        <dbReference type="SAM" id="Phobius"/>
    </source>
</evidence>
<keyword evidence="1" id="KW-0472">Membrane</keyword>
<dbReference type="Proteomes" id="UP000244649">
    <property type="component" value="Unassembled WGS sequence"/>
</dbReference>